<keyword evidence="7" id="KW-1185">Reference proteome</keyword>
<comment type="caution">
    <text evidence="6">The sequence shown here is derived from an EMBL/GenBank/DDBJ whole genome shotgun (WGS) entry which is preliminary data.</text>
</comment>
<evidence type="ECO:0000256" key="3">
    <source>
        <dbReference type="ARBA" id="ARBA00023125"/>
    </source>
</evidence>
<dbReference type="PANTHER" id="PTHR30346:SF0">
    <property type="entry name" value="HCA OPERON TRANSCRIPTIONAL ACTIVATOR HCAR"/>
    <property type="match status" value="1"/>
</dbReference>
<dbReference type="RefSeq" id="WP_235322761.1">
    <property type="nucleotide sequence ID" value="NZ_JAFBIT010000001.1"/>
</dbReference>
<evidence type="ECO:0000313" key="7">
    <source>
        <dbReference type="Proteomes" id="UP001299220"/>
    </source>
</evidence>
<organism evidence="6 7">
    <name type="scientific">Anaeromassilibacillus senegalensis</name>
    <dbReference type="NCBI Taxonomy" id="1673717"/>
    <lineage>
        <taxon>Bacteria</taxon>
        <taxon>Bacillati</taxon>
        <taxon>Bacillota</taxon>
        <taxon>Clostridia</taxon>
        <taxon>Eubacteriales</taxon>
        <taxon>Acutalibacteraceae</taxon>
        <taxon>Anaeromassilibacillus</taxon>
    </lineage>
</organism>
<evidence type="ECO:0000259" key="5">
    <source>
        <dbReference type="PROSITE" id="PS50931"/>
    </source>
</evidence>
<dbReference type="InterPro" id="IPR036388">
    <property type="entry name" value="WH-like_DNA-bd_sf"/>
</dbReference>
<evidence type="ECO:0000256" key="4">
    <source>
        <dbReference type="ARBA" id="ARBA00023163"/>
    </source>
</evidence>
<dbReference type="EMBL" id="JAFBIT010000001">
    <property type="protein sequence ID" value="MCF2651758.1"/>
    <property type="molecule type" value="Genomic_DNA"/>
</dbReference>
<reference evidence="6 7" key="1">
    <citation type="submission" date="2020-12" db="EMBL/GenBank/DDBJ databases">
        <title>Whole genome sequences of gut porcine anaerobes.</title>
        <authorList>
            <person name="Kubasova T."/>
            <person name="Jahodarova E."/>
            <person name="Rychlik I."/>
        </authorList>
    </citation>
    <scope>NUCLEOTIDE SEQUENCE [LARGE SCALE GENOMIC DNA]</scope>
    <source>
        <strain evidence="6 7">An867</strain>
    </source>
</reference>
<sequence length="324" mass="37165">MNIAHLKYAVEVEKTASITKAAENLFMGQPNLSRGIKDLEETLGVKIFKRTSKGIVPTPQGEEFLVYAKSILAQIEEMESLYKPEKTNKLKFSISVPRASYIVNAFAKFVREADMSKEIEFNFKETNAMRAIRNIVQENYGLGIVRFQTIFESFFDNMLRDKGMKSETVWEFEYRLLISENDPLAAKDVVDVADLSGYIELCHGDPFVPSLPMSDIKKAEMSEDVTKRIYLYSRGSQMDLLTSVPHTYMWVSPMAADQLSRYGLVLKRCKGTKRRVYRDILVSKKEYKFTATDRLFIEKLHEERDRLDALYGNTGTAEQPVPQP</sequence>
<keyword evidence="2" id="KW-0805">Transcription regulation</keyword>
<dbReference type="Pfam" id="PF00126">
    <property type="entry name" value="HTH_1"/>
    <property type="match status" value="1"/>
</dbReference>
<proteinExistence type="inferred from homology"/>
<dbReference type="Proteomes" id="UP001299220">
    <property type="component" value="Unassembled WGS sequence"/>
</dbReference>
<evidence type="ECO:0000256" key="1">
    <source>
        <dbReference type="ARBA" id="ARBA00009437"/>
    </source>
</evidence>
<comment type="similarity">
    <text evidence="1">Belongs to the LysR transcriptional regulatory family.</text>
</comment>
<keyword evidence="3" id="KW-0238">DNA-binding</keyword>
<dbReference type="InterPro" id="IPR036390">
    <property type="entry name" value="WH_DNA-bd_sf"/>
</dbReference>
<dbReference type="PANTHER" id="PTHR30346">
    <property type="entry name" value="TRANSCRIPTIONAL DUAL REGULATOR HCAR-RELATED"/>
    <property type="match status" value="1"/>
</dbReference>
<dbReference type="InterPro" id="IPR000847">
    <property type="entry name" value="LysR_HTH_N"/>
</dbReference>
<keyword evidence="4" id="KW-0804">Transcription</keyword>
<dbReference type="PROSITE" id="PS50931">
    <property type="entry name" value="HTH_LYSR"/>
    <property type="match status" value="1"/>
</dbReference>
<dbReference type="PRINTS" id="PR00039">
    <property type="entry name" value="HTHLYSR"/>
</dbReference>
<name>A0ABS9CMC4_9FIRM</name>
<evidence type="ECO:0000313" key="6">
    <source>
        <dbReference type="EMBL" id="MCF2651758.1"/>
    </source>
</evidence>
<evidence type="ECO:0000256" key="2">
    <source>
        <dbReference type="ARBA" id="ARBA00023015"/>
    </source>
</evidence>
<dbReference type="Gene3D" id="1.10.10.10">
    <property type="entry name" value="Winged helix-like DNA-binding domain superfamily/Winged helix DNA-binding domain"/>
    <property type="match status" value="1"/>
</dbReference>
<dbReference type="SUPFAM" id="SSF46785">
    <property type="entry name" value="Winged helix' DNA-binding domain"/>
    <property type="match status" value="1"/>
</dbReference>
<gene>
    <name evidence="6" type="ORF">JQM67_04015</name>
</gene>
<protein>
    <submittedName>
        <fullName evidence="6">LysR family transcriptional regulator</fullName>
    </submittedName>
</protein>
<accession>A0ABS9CMC4</accession>
<feature type="domain" description="HTH lysR-type" evidence="5">
    <location>
        <begin position="1"/>
        <end position="58"/>
    </location>
</feature>